<keyword evidence="1" id="KW-0812">Transmembrane</keyword>
<accession>A0A2T4CY60</accession>
<organism evidence="2">
    <name type="scientific">Pseudidiomarina aestuarii</name>
    <dbReference type="NCBI Taxonomy" id="624146"/>
    <lineage>
        <taxon>Bacteria</taxon>
        <taxon>Pseudomonadati</taxon>
        <taxon>Pseudomonadota</taxon>
        <taxon>Gammaproteobacteria</taxon>
        <taxon>Alteromonadales</taxon>
        <taxon>Idiomarinaceae</taxon>
        <taxon>Pseudidiomarina</taxon>
    </lineage>
</organism>
<sequence length="186" mass="21540">MTQSKHMDAKMQWLNYQVRRLGWQGQLAILLLVATVVIFFIIQTNTNEAERLRLEIDDLQRNVPVEIKREKQSNYIAKRFYEALPSENDANQKIADVLTMIEKHGLALNRSDYSTRAIPQSSMVLYQIKFPLVAQYPTIRNFVTDVMNSQRTIALSHINFKRDDLNSDMVSANLEFVLYTKAAGKE</sequence>
<name>A0A2T4CY60_9GAMM</name>
<feature type="transmembrane region" description="Helical" evidence="1">
    <location>
        <begin position="21"/>
        <end position="42"/>
    </location>
</feature>
<dbReference type="EMBL" id="PYVN01000014">
    <property type="protein sequence ID" value="PTB86489.1"/>
    <property type="molecule type" value="Genomic_DNA"/>
</dbReference>
<dbReference type="Pfam" id="PF04350">
    <property type="entry name" value="PilO"/>
    <property type="match status" value="1"/>
</dbReference>
<dbReference type="GO" id="GO:0043107">
    <property type="term" value="P:type IV pilus-dependent motility"/>
    <property type="evidence" value="ECO:0007669"/>
    <property type="project" value="InterPro"/>
</dbReference>
<dbReference type="AlphaFoldDB" id="A0A2T4CY60"/>
<keyword evidence="1" id="KW-1133">Transmembrane helix</keyword>
<proteinExistence type="predicted"/>
<evidence type="ECO:0000256" key="1">
    <source>
        <dbReference type="SAM" id="Phobius"/>
    </source>
</evidence>
<reference evidence="2" key="1">
    <citation type="submission" date="2018-03" db="EMBL/GenBank/DDBJ databases">
        <title>Cross-interface Injection: A General Nanoliter Liquid Handling Method Applied to Single Cells Genome Amplification Automated Nanoliter Liquid Handling Applied to Single Cell Multiple Displacement Amplification.</title>
        <authorList>
            <person name="Yun J."/>
            <person name="Xu P."/>
            <person name="Xu J."/>
            <person name="Dai X."/>
            <person name="Wang Y."/>
            <person name="Zheng X."/>
            <person name="Cao C."/>
            <person name="Yi Q."/>
            <person name="Zhu Y."/>
            <person name="Wang L."/>
            <person name="Dong Z."/>
            <person name="Huang Y."/>
            <person name="Huang L."/>
            <person name="Du W."/>
        </authorList>
    </citation>
    <scope>NUCLEOTIDE SEQUENCE [LARGE SCALE GENOMIC DNA]</scope>
    <source>
        <strain evidence="2">Z-D3-2</strain>
    </source>
</reference>
<gene>
    <name evidence="2" type="ORF">C9940_02130</name>
</gene>
<protein>
    <recommendedName>
        <fullName evidence="3">Pilus assembly protein PilO</fullName>
    </recommendedName>
</protein>
<dbReference type="InterPro" id="IPR007445">
    <property type="entry name" value="PilO"/>
</dbReference>
<keyword evidence="1" id="KW-0472">Membrane</keyword>
<evidence type="ECO:0000313" key="2">
    <source>
        <dbReference type="EMBL" id="PTB86489.1"/>
    </source>
</evidence>
<evidence type="ECO:0008006" key="3">
    <source>
        <dbReference type="Google" id="ProtNLM"/>
    </source>
</evidence>
<dbReference type="GO" id="GO:0043683">
    <property type="term" value="P:type IV pilus assembly"/>
    <property type="evidence" value="ECO:0007669"/>
    <property type="project" value="InterPro"/>
</dbReference>
<comment type="caution">
    <text evidence="2">The sequence shown here is derived from an EMBL/GenBank/DDBJ whole genome shotgun (WGS) entry which is preliminary data.</text>
</comment>
<dbReference type="Gene3D" id="3.30.70.60">
    <property type="match status" value="1"/>
</dbReference>
<dbReference type="InterPro" id="IPR014717">
    <property type="entry name" value="Transl_elong_EF1B/ribsomal_bS6"/>
</dbReference>